<dbReference type="Pfam" id="PF00620">
    <property type="entry name" value="RhoGAP"/>
    <property type="match status" value="1"/>
</dbReference>
<reference evidence="5 6" key="2">
    <citation type="journal article" date="2018" name="Plant J.">
        <title>The Physcomitrella patens chromosome-scale assembly reveals moss genome structure and evolution.</title>
        <authorList>
            <person name="Lang D."/>
            <person name="Ullrich K.K."/>
            <person name="Murat F."/>
            <person name="Fuchs J."/>
            <person name="Jenkins J."/>
            <person name="Haas F.B."/>
            <person name="Piednoel M."/>
            <person name="Gundlach H."/>
            <person name="Van Bel M."/>
            <person name="Meyberg R."/>
            <person name="Vives C."/>
            <person name="Morata J."/>
            <person name="Symeonidi A."/>
            <person name="Hiss M."/>
            <person name="Muchero W."/>
            <person name="Kamisugi Y."/>
            <person name="Saleh O."/>
            <person name="Blanc G."/>
            <person name="Decker E.L."/>
            <person name="van Gessel N."/>
            <person name="Grimwood J."/>
            <person name="Hayes R.D."/>
            <person name="Graham S.W."/>
            <person name="Gunter L.E."/>
            <person name="McDaniel S.F."/>
            <person name="Hoernstein S.N.W."/>
            <person name="Larsson A."/>
            <person name="Li F.W."/>
            <person name="Perroud P.F."/>
            <person name="Phillips J."/>
            <person name="Ranjan P."/>
            <person name="Rokshar D.S."/>
            <person name="Rothfels C.J."/>
            <person name="Schneider L."/>
            <person name="Shu S."/>
            <person name="Stevenson D.W."/>
            <person name="Thummler F."/>
            <person name="Tillich M."/>
            <person name="Villarreal Aguilar J.C."/>
            <person name="Widiez T."/>
            <person name="Wong G.K."/>
            <person name="Wymore A."/>
            <person name="Zhang Y."/>
            <person name="Zimmer A.D."/>
            <person name="Quatrano R.S."/>
            <person name="Mayer K.F.X."/>
            <person name="Goodstein D."/>
            <person name="Casacuberta J.M."/>
            <person name="Vandepoele K."/>
            <person name="Reski R."/>
            <person name="Cuming A.C."/>
            <person name="Tuskan G.A."/>
            <person name="Maumus F."/>
            <person name="Salse J."/>
            <person name="Schmutz J."/>
            <person name="Rensing S.A."/>
        </authorList>
    </citation>
    <scope>NUCLEOTIDE SEQUENCE [LARGE SCALE GENOMIC DNA]</scope>
    <source>
        <strain evidence="5 6">cv. Gransden 2004</strain>
    </source>
</reference>
<dbReference type="Gene3D" id="3.90.810.10">
    <property type="entry name" value="CRIB domain"/>
    <property type="match status" value="1"/>
</dbReference>
<keyword evidence="1" id="KW-0343">GTPase activation</keyword>
<evidence type="ECO:0000259" key="4">
    <source>
        <dbReference type="PROSITE" id="PS50238"/>
    </source>
</evidence>
<dbReference type="GO" id="GO:0005096">
    <property type="term" value="F:GTPase activator activity"/>
    <property type="evidence" value="ECO:0007669"/>
    <property type="project" value="UniProtKB-KW"/>
</dbReference>
<evidence type="ECO:0000256" key="2">
    <source>
        <dbReference type="SAM" id="MobiDB-lite"/>
    </source>
</evidence>
<dbReference type="InterPro" id="IPR000095">
    <property type="entry name" value="CRIB_dom"/>
</dbReference>
<feature type="compositionally biased region" description="Polar residues" evidence="2">
    <location>
        <begin position="326"/>
        <end position="336"/>
    </location>
</feature>
<dbReference type="Gramene" id="Pp3c4_24980V3.4">
    <property type="protein sequence ID" value="Pp3c4_24980V3.4"/>
    <property type="gene ID" value="Pp3c4_24980"/>
</dbReference>
<dbReference type="SUPFAM" id="SSF48350">
    <property type="entry name" value="GTPase activation domain, GAP"/>
    <property type="match status" value="1"/>
</dbReference>
<dbReference type="OrthoDB" id="185175at2759"/>
<feature type="region of interest" description="Disordered" evidence="2">
    <location>
        <begin position="433"/>
        <end position="456"/>
    </location>
</feature>
<dbReference type="InterPro" id="IPR008936">
    <property type="entry name" value="Rho_GTPase_activation_prot"/>
</dbReference>
<dbReference type="Proteomes" id="UP000006727">
    <property type="component" value="Chromosome 4"/>
</dbReference>
<dbReference type="EnsemblPlants" id="Pp3c4_24980V3.3">
    <property type="protein sequence ID" value="Pp3c4_24980V3.3"/>
    <property type="gene ID" value="Pp3c4_24980"/>
</dbReference>
<dbReference type="RefSeq" id="XP_024374402.1">
    <property type="nucleotide sequence ID" value="XM_024518634.2"/>
</dbReference>
<dbReference type="RefSeq" id="XP_024374401.1">
    <property type="nucleotide sequence ID" value="XM_024518633.2"/>
</dbReference>
<dbReference type="Gramene" id="Pp3c4_24980V3.6">
    <property type="protein sequence ID" value="Pp3c4_24980V3.6"/>
    <property type="gene ID" value="Pp3c4_24980"/>
</dbReference>
<dbReference type="SMART" id="SM00285">
    <property type="entry name" value="PBD"/>
    <property type="match status" value="1"/>
</dbReference>
<dbReference type="InterPro" id="IPR000198">
    <property type="entry name" value="RhoGAP_dom"/>
</dbReference>
<dbReference type="KEGG" id="ppp:112281760"/>
<evidence type="ECO:0000259" key="3">
    <source>
        <dbReference type="PROSITE" id="PS50108"/>
    </source>
</evidence>
<dbReference type="CDD" id="cd00159">
    <property type="entry name" value="RhoGAP"/>
    <property type="match status" value="1"/>
</dbReference>
<evidence type="ECO:0000313" key="5">
    <source>
        <dbReference type="EnsemblPlants" id="Pp3c4_24980V3.4"/>
    </source>
</evidence>
<protein>
    <recommendedName>
        <fullName evidence="7">Rho-GAP domain-containing protein</fullName>
    </recommendedName>
</protein>
<dbReference type="EnsemblPlants" id="Pp3c4_24980V3.5">
    <property type="protein sequence ID" value="Pp3c4_24980V3.5"/>
    <property type="gene ID" value="Pp3c4_24980"/>
</dbReference>
<dbReference type="PROSITE" id="PS50238">
    <property type="entry name" value="RHOGAP"/>
    <property type="match status" value="1"/>
</dbReference>
<organism evidence="5 6">
    <name type="scientific">Physcomitrium patens</name>
    <name type="common">Spreading-leaved earth moss</name>
    <name type="synonym">Physcomitrella patens</name>
    <dbReference type="NCBI Taxonomy" id="3218"/>
    <lineage>
        <taxon>Eukaryota</taxon>
        <taxon>Viridiplantae</taxon>
        <taxon>Streptophyta</taxon>
        <taxon>Embryophyta</taxon>
        <taxon>Bryophyta</taxon>
        <taxon>Bryophytina</taxon>
        <taxon>Bryopsida</taxon>
        <taxon>Funariidae</taxon>
        <taxon>Funariales</taxon>
        <taxon>Funariaceae</taxon>
        <taxon>Physcomitrium</taxon>
    </lineage>
</organism>
<proteinExistence type="predicted"/>
<dbReference type="SMART" id="SM00324">
    <property type="entry name" value="RhoGAP"/>
    <property type="match status" value="1"/>
</dbReference>
<evidence type="ECO:0008006" key="7">
    <source>
        <dbReference type="Google" id="ProtNLM"/>
    </source>
</evidence>
<dbReference type="PANTHER" id="PTHR23177:SF35">
    <property type="entry name" value="RHO GTPASE-ACTIVATING PROTEIN GACA"/>
    <property type="match status" value="1"/>
</dbReference>
<sequence length="456" mass="50976">MVALVLATVRKSLLTCQTEGEVEVMEIERARVTDKEMERGKGKKIKMDIGWPTNVEHVAHVTFDRCNGFLGLPKEYEHEVPRPTPSASQNVFGVSAESMQCSVDFHGNMVPTILLLLQKQLYDHQGLKAEGIFRINPENSHEEHVRAQLNKGAVPYDIDIHALAGLIKAWFRELPRGVLDSLSPEQVLGCHGEKDSLALTKQLPLTEAALLNWAVNLMADVVEHESYNKMNARNIAMVFAPNMTQMADPLTALMHAVQVMNLLKTLILRTLKDRKATLLESRSPPSSSELPETEEPEHDPQAALWVEDATDDVYAGNVFNRHDRQWSQTSHNSSSGLLRCHERSSSQNSQSGVWMDRERGSSRYPPLCRGSHNRQPSPVYDGPHKSSPYLNGSVGVSYFRYCSQSALLNGLGNNRKDSHGNFSPFMLYPPTHSFKSKGGSGRMTPIDGRTERVEAW</sequence>
<feature type="region of interest" description="Disordered" evidence="2">
    <location>
        <begin position="325"/>
        <end position="383"/>
    </location>
</feature>
<dbReference type="PANTHER" id="PTHR23177">
    <property type="entry name" value="MKIAA1688 PROTEIN"/>
    <property type="match status" value="1"/>
</dbReference>
<accession>A0A7I4DQP6</accession>
<reference evidence="5" key="3">
    <citation type="submission" date="2020-12" db="UniProtKB">
        <authorList>
            <consortium name="EnsemblPlants"/>
        </authorList>
    </citation>
    <scope>IDENTIFICATION</scope>
</reference>
<reference evidence="5 6" key="1">
    <citation type="journal article" date="2008" name="Science">
        <title>The Physcomitrella genome reveals evolutionary insights into the conquest of land by plants.</title>
        <authorList>
            <person name="Rensing S."/>
            <person name="Lang D."/>
            <person name="Zimmer A."/>
            <person name="Terry A."/>
            <person name="Salamov A."/>
            <person name="Shapiro H."/>
            <person name="Nishiyama T."/>
            <person name="Perroud P.-F."/>
            <person name="Lindquist E."/>
            <person name="Kamisugi Y."/>
            <person name="Tanahashi T."/>
            <person name="Sakakibara K."/>
            <person name="Fujita T."/>
            <person name="Oishi K."/>
            <person name="Shin-I T."/>
            <person name="Kuroki Y."/>
            <person name="Toyoda A."/>
            <person name="Suzuki Y."/>
            <person name="Hashimoto A."/>
            <person name="Yamaguchi K."/>
            <person name="Sugano A."/>
            <person name="Kohara Y."/>
            <person name="Fujiyama A."/>
            <person name="Anterola A."/>
            <person name="Aoki S."/>
            <person name="Ashton N."/>
            <person name="Barbazuk W.B."/>
            <person name="Barker E."/>
            <person name="Bennetzen J."/>
            <person name="Bezanilla M."/>
            <person name="Blankenship R."/>
            <person name="Cho S.H."/>
            <person name="Dutcher S."/>
            <person name="Estelle M."/>
            <person name="Fawcett J.A."/>
            <person name="Gundlach H."/>
            <person name="Hanada K."/>
            <person name="Heyl A."/>
            <person name="Hicks K.A."/>
            <person name="Hugh J."/>
            <person name="Lohr M."/>
            <person name="Mayer K."/>
            <person name="Melkozernov A."/>
            <person name="Murata T."/>
            <person name="Nelson D."/>
            <person name="Pils B."/>
            <person name="Prigge M."/>
            <person name="Reiss B."/>
            <person name="Renner T."/>
            <person name="Rombauts S."/>
            <person name="Rushton P."/>
            <person name="Sanderfoot A."/>
            <person name="Schween G."/>
            <person name="Shiu S.-H."/>
            <person name="Stueber K."/>
            <person name="Theodoulou F.L."/>
            <person name="Tu H."/>
            <person name="Van de Peer Y."/>
            <person name="Verrier P.J."/>
            <person name="Waters E."/>
            <person name="Wood A."/>
            <person name="Yang L."/>
            <person name="Cove D."/>
            <person name="Cuming A."/>
            <person name="Hasebe M."/>
            <person name="Lucas S."/>
            <person name="Mishler D.B."/>
            <person name="Reski R."/>
            <person name="Grigoriev I."/>
            <person name="Quatrano R.S."/>
            <person name="Boore J.L."/>
        </authorList>
    </citation>
    <scope>NUCLEOTIDE SEQUENCE [LARGE SCALE GENOMIC DNA]</scope>
    <source>
        <strain evidence="5 6">cv. Gransden 2004</strain>
    </source>
</reference>
<name>A0A7I4DQP6_PHYPA</name>
<dbReference type="InterPro" id="IPR036936">
    <property type="entry name" value="CRIB_dom_sf"/>
</dbReference>
<dbReference type="GO" id="GO:0007165">
    <property type="term" value="P:signal transduction"/>
    <property type="evidence" value="ECO:0007669"/>
    <property type="project" value="InterPro"/>
</dbReference>
<dbReference type="PROSITE" id="PS50108">
    <property type="entry name" value="CRIB"/>
    <property type="match status" value="1"/>
</dbReference>
<dbReference type="Gramene" id="Pp3c4_24980V3.2">
    <property type="protein sequence ID" value="Pp3c4_24980V3.2"/>
    <property type="gene ID" value="Pp3c4_24980"/>
</dbReference>
<dbReference type="Pfam" id="PF00786">
    <property type="entry name" value="PBD"/>
    <property type="match status" value="1"/>
</dbReference>
<dbReference type="EnsemblPlants" id="Pp3c4_24980V3.7">
    <property type="protein sequence ID" value="Pp3c4_24980V3.7"/>
    <property type="gene ID" value="Pp3c4_24980"/>
</dbReference>
<gene>
    <name evidence="5" type="primary">LOC112281760</name>
</gene>
<dbReference type="AlphaFoldDB" id="A0A7I4DQP6"/>
<dbReference type="EnsemblPlants" id="Pp3c4_24980V3.4">
    <property type="protein sequence ID" value="Pp3c4_24980V3.4"/>
    <property type="gene ID" value="Pp3c4_24980"/>
</dbReference>
<dbReference type="Gramene" id="Pp3c4_24980V3.7">
    <property type="protein sequence ID" value="Pp3c4_24980V3.7"/>
    <property type="gene ID" value="Pp3c4_24980"/>
</dbReference>
<dbReference type="GeneID" id="112281760"/>
<evidence type="ECO:0000256" key="1">
    <source>
        <dbReference type="ARBA" id="ARBA00022468"/>
    </source>
</evidence>
<feature type="region of interest" description="Disordered" evidence="2">
    <location>
        <begin position="278"/>
        <end position="299"/>
    </location>
</feature>
<keyword evidence="6" id="KW-1185">Reference proteome</keyword>
<dbReference type="EnsemblPlants" id="Pp3c4_24980V3.6">
    <property type="protein sequence ID" value="Pp3c4_24980V3.6"/>
    <property type="gene ID" value="Pp3c4_24980"/>
</dbReference>
<dbReference type="CDD" id="cd00132">
    <property type="entry name" value="CRIB"/>
    <property type="match status" value="1"/>
</dbReference>
<evidence type="ECO:0000313" key="6">
    <source>
        <dbReference type="Proteomes" id="UP000006727"/>
    </source>
</evidence>
<dbReference type="Gramene" id="Pp3c4_24980V3.14">
    <property type="protein sequence ID" value="Pp3c4_24980V3.14"/>
    <property type="gene ID" value="Pp3c4_24980"/>
</dbReference>
<feature type="domain" description="CRIB" evidence="3">
    <location>
        <begin position="49"/>
        <end position="62"/>
    </location>
</feature>
<dbReference type="Gramene" id="Pp3c4_24980V3.5">
    <property type="protein sequence ID" value="Pp3c4_24980V3.5"/>
    <property type="gene ID" value="Pp3c4_24980"/>
</dbReference>
<feature type="domain" description="Rho-GAP" evidence="4">
    <location>
        <begin position="94"/>
        <end position="275"/>
    </location>
</feature>
<feature type="compositionally biased region" description="Low complexity" evidence="2">
    <location>
        <begin position="278"/>
        <end position="290"/>
    </location>
</feature>
<dbReference type="Gramene" id="Pp3c4_24980V3.3">
    <property type="protein sequence ID" value="Pp3c4_24980V3.3"/>
    <property type="gene ID" value="Pp3c4_24980"/>
</dbReference>
<dbReference type="Gene3D" id="1.10.555.10">
    <property type="entry name" value="Rho GTPase activation protein"/>
    <property type="match status" value="1"/>
</dbReference>
<dbReference type="EnsemblPlants" id="Pp3c4_24980V3.2">
    <property type="protein sequence ID" value="Pp3c4_24980V3.2"/>
    <property type="gene ID" value="Pp3c4_24980"/>
</dbReference>
<dbReference type="InterPro" id="IPR044785">
    <property type="entry name" value="RopGAP1-5"/>
</dbReference>
<dbReference type="EnsemblPlants" id="Pp3c4_24980V3.14">
    <property type="protein sequence ID" value="Pp3c4_24980V3.14"/>
    <property type="gene ID" value="Pp3c4_24980"/>
</dbReference>
<dbReference type="EMBL" id="ABEU02000004">
    <property type="status" value="NOT_ANNOTATED_CDS"/>
    <property type="molecule type" value="Genomic_DNA"/>
</dbReference>